<dbReference type="SUPFAM" id="SSF49265">
    <property type="entry name" value="Fibronectin type III"/>
    <property type="match status" value="6"/>
</dbReference>
<feature type="domain" description="Fibronectin type-III" evidence="2">
    <location>
        <begin position="757"/>
        <end position="840"/>
    </location>
</feature>
<name>A0A8J4U9R7_CLAMG</name>
<dbReference type="InterPro" id="IPR003961">
    <property type="entry name" value="FN3_dom"/>
</dbReference>
<keyword evidence="3" id="KW-0675">Receptor</keyword>
<feature type="domain" description="Fibronectin type-III" evidence="2">
    <location>
        <begin position="66"/>
        <end position="154"/>
    </location>
</feature>
<dbReference type="InterPro" id="IPR013783">
    <property type="entry name" value="Ig-like_fold"/>
</dbReference>
<evidence type="ECO:0000256" key="1">
    <source>
        <dbReference type="ARBA" id="ARBA00022737"/>
    </source>
</evidence>
<dbReference type="Proteomes" id="UP000727407">
    <property type="component" value="Unassembled WGS sequence"/>
</dbReference>
<sequence length="840" mass="87503">SILAADVQNTTSGAVTTTGVTNLNVSNETTSPVSQISNVSSESSTSSVSAVSTVNQTTGATTQISATTNVTNLTASSKTTSVSLTWNTTLGISSLFIVNWTDGSVSNSNNTSNLSYNVTGLTAGVNYTFSVTAVAADNQTKGATSQISTFTNPGVVTNLTVSSKTTSSVSLTWNKPSGNSNLFIVNWTDGSVNISNNTSNLSYNVTGLTAGVNYTFSVTAVAADGQTTGATTQISTFTYPNVVSNLTISSKSTSSVYLTWNAPPGNSSFFIVNWTAPSVSISSNTSSMSYNVTGPTAGVNYTFSVPTVATDGQTTGAPTQISTFSDFNSLTVSSETTSSVSLTGNAPPGNSLLFTVNWTDGSVSNSNNTSNLFYTVTGLTAGVSYTFSVTAVAADGQTKGETSRISTFTYPNVVRSLTPFNKTTSSVFLTWNKPLGSSYLFIVSWTGGSVSNSSNTSNMFYNVTGLTAGVNYTFSVTAVAADNQTKGATSQISTFTKPDVVTNLTVSSKTTSSVSLTWNKPSGNSNLFIVNWTGDSVNISNNTYNVTGLTAGVNYTFSVTAVAADNQTTGATSQISTFTTPGVVTNLTVSNQTTSSVSLTWNAPPGNSSLFIVNWTDGSVSNGNNTSDLYYTVTGLTAGVSYTFSVTAVTTDGQTTGAPTQKSAFTKPDTVSNLTVVNVTTSSILLSWTQSMGKISYYVIQYENNTTTINNTAESTMSNITDLTPGVQYTFRVFAVAGDKNTEGNYSCISAYTKPDVATDLSVTEITTSSLFLNWTEPIGERSFFKVQWSNGSITLNSTTSNTSFNISDLNPGVNYTFLISAVAADNVTEGGGIGLSAYT</sequence>
<feature type="domain" description="Fibronectin type-III" evidence="2">
    <location>
        <begin position="583"/>
        <end position="670"/>
    </location>
</feature>
<dbReference type="PROSITE" id="PS50853">
    <property type="entry name" value="FN3"/>
    <property type="match status" value="7"/>
</dbReference>
<feature type="domain" description="Fibronectin type-III" evidence="2">
    <location>
        <begin position="155"/>
        <end position="242"/>
    </location>
</feature>
<dbReference type="Pfam" id="PF00041">
    <property type="entry name" value="fn3"/>
    <property type="match status" value="9"/>
</dbReference>
<reference evidence="3" key="1">
    <citation type="submission" date="2020-07" db="EMBL/GenBank/DDBJ databases">
        <title>Clarias magur genome sequencing, assembly and annotation.</title>
        <authorList>
            <person name="Kushwaha B."/>
            <person name="Kumar R."/>
            <person name="Das P."/>
            <person name="Joshi C.G."/>
            <person name="Kumar D."/>
            <person name="Nagpure N.S."/>
            <person name="Pandey M."/>
            <person name="Agarwal S."/>
            <person name="Srivastava S."/>
            <person name="Singh M."/>
            <person name="Sahoo L."/>
            <person name="Jayasankar P."/>
            <person name="Meher P.K."/>
            <person name="Koringa P.G."/>
            <person name="Iquebal M.A."/>
            <person name="Das S.P."/>
            <person name="Bit A."/>
            <person name="Patnaik S."/>
            <person name="Patel N."/>
            <person name="Shah T.M."/>
            <person name="Hinsu A."/>
            <person name="Jena J.K."/>
        </authorList>
    </citation>
    <scope>NUCLEOTIDE SEQUENCE</scope>
    <source>
        <strain evidence="3">CIFAMagur01</strain>
        <tissue evidence="3">Testis</tissue>
    </source>
</reference>
<dbReference type="CDD" id="cd00063">
    <property type="entry name" value="FN3"/>
    <property type="match status" value="5"/>
</dbReference>
<dbReference type="PANTHER" id="PTHR46708:SF10">
    <property type="entry name" value="RECEPTOR-TYPE TYROSINE-PROTEIN PHOSPHATASE ETA-LIKE"/>
    <property type="match status" value="1"/>
</dbReference>
<evidence type="ECO:0000313" key="4">
    <source>
        <dbReference type="Proteomes" id="UP000727407"/>
    </source>
</evidence>
<accession>A0A8J4U9R7</accession>
<dbReference type="EMBL" id="QNUK01000601">
    <property type="protein sequence ID" value="KAF5891262.1"/>
    <property type="molecule type" value="Genomic_DNA"/>
</dbReference>
<dbReference type="PANTHER" id="PTHR46708">
    <property type="entry name" value="TENASCIN"/>
    <property type="match status" value="1"/>
</dbReference>
<gene>
    <name evidence="3" type="primary">ptprj</name>
    <name evidence="3" type="ORF">DAT39_019031</name>
</gene>
<feature type="domain" description="Fibronectin type-III" evidence="2">
    <location>
        <begin position="243"/>
        <end position="329"/>
    </location>
</feature>
<dbReference type="Gene3D" id="2.60.40.10">
    <property type="entry name" value="Immunoglobulins"/>
    <property type="match status" value="9"/>
</dbReference>
<protein>
    <submittedName>
        <fullName evidence="3">Receptor-type tyrosine-protein phosphatase eta-like</fullName>
    </submittedName>
</protein>
<feature type="domain" description="Fibronectin type-III" evidence="2">
    <location>
        <begin position="413"/>
        <end position="500"/>
    </location>
</feature>
<dbReference type="InterPro" id="IPR036116">
    <property type="entry name" value="FN3_sf"/>
</dbReference>
<dbReference type="SMART" id="SM00060">
    <property type="entry name" value="FN3"/>
    <property type="match status" value="9"/>
</dbReference>
<evidence type="ECO:0000259" key="2">
    <source>
        <dbReference type="PROSITE" id="PS50853"/>
    </source>
</evidence>
<dbReference type="InterPro" id="IPR050991">
    <property type="entry name" value="ECM_Regulatory_Proteins"/>
</dbReference>
<organism evidence="3 4">
    <name type="scientific">Clarias magur</name>
    <name type="common">Asian catfish</name>
    <name type="synonym">Macropteronotus magur</name>
    <dbReference type="NCBI Taxonomy" id="1594786"/>
    <lineage>
        <taxon>Eukaryota</taxon>
        <taxon>Metazoa</taxon>
        <taxon>Chordata</taxon>
        <taxon>Craniata</taxon>
        <taxon>Vertebrata</taxon>
        <taxon>Euteleostomi</taxon>
        <taxon>Actinopterygii</taxon>
        <taxon>Neopterygii</taxon>
        <taxon>Teleostei</taxon>
        <taxon>Ostariophysi</taxon>
        <taxon>Siluriformes</taxon>
        <taxon>Clariidae</taxon>
        <taxon>Clarias</taxon>
    </lineage>
</organism>
<comment type="caution">
    <text evidence="3">The sequence shown here is derived from an EMBL/GenBank/DDBJ whole genome shotgun (WGS) entry which is preliminary data.</text>
</comment>
<feature type="non-terminal residue" evidence="3">
    <location>
        <position position="1"/>
    </location>
</feature>
<keyword evidence="1" id="KW-0677">Repeat</keyword>
<feature type="domain" description="Fibronectin type-III" evidence="2">
    <location>
        <begin position="671"/>
        <end position="756"/>
    </location>
</feature>
<feature type="non-terminal residue" evidence="3">
    <location>
        <position position="840"/>
    </location>
</feature>
<evidence type="ECO:0000313" key="3">
    <source>
        <dbReference type="EMBL" id="KAF5891262.1"/>
    </source>
</evidence>
<dbReference type="OrthoDB" id="10253954at2759"/>
<dbReference type="AlphaFoldDB" id="A0A8J4U9R7"/>
<keyword evidence="4" id="KW-1185">Reference proteome</keyword>
<proteinExistence type="predicted"/>